<dbReference type="Gene3D" id="3.30.420.40">
    <property type="match status" value="2"/>
</dbReference>
<keyword evidence="2" id="KW-0067">ATP-binding</keyword>
<feature type="non-terminal residue" evidence="5">
    <location>
        <position position="181"/>
    </location>
</feature>
<proteinExistence type="predicted"/>
<evidence type="ECO:0000256" key="4">
    <source>
        <dbReference type="SAM" id="MobiDB-lite"/>
    </source>
</evidence>
<dbReference type="Pfam" id="PF00012">
    <property type="entry name" value="HSP70"/>
    <property type="match status" value="1"/>
</dbReference>
<reference evidence="5 6" key="1">
    <citation type="submission" date="2023-08" db="EMBL/GenBank/DDBJ databases">
        <authorList>
            <person name="Girao M."/>
            <person name="Carvalho M.F."/>
        </authorList>
    </citation>
    <scope>NUCLEOTIDE SEQUENCE [LARGE SCALE GENOMIC DNA]</scope>
    <source>
        <strain evidence="5 6">CC-R104</strain>
    </source>
</reference>
<dbReference type="SUPFAM" id="SSF53067">
    <property type="entry name" value="Actin-like ATPase domain"/>
    <property type="match status" value="1"/>
</dbReference>
<gene>
    <name evidence="5" type="ORF">Q8814_26435</name>
</gene>
<organism evidence="5 6">
    <name type="scientific">Rhodococcus chondri</name>
    <dbReference type="NCBI Taxonomy" id="3065941"/>
    <lineage>
        <taxon>Bacteria</taxon>
        <taxon>Bacillati</taxon>
        <taxon>Actinomycetota</taxon>
        <taxon>Actinomycetes</taxon>
        <taxon>Mycobacteriales</taxon>
        <taxon>Nocardiaceae</taxon>
        <taxon>Rhodococcus</taxon>
    </lineage>
</organism>
<dbReference type="EMBL" id="JAUZMZ010000407">
    <property type="protein sequence ID" value="MEE2035595.1"/>
    <property type="molecule type" value="Genomic_DNA"/>
</dbReference>
<evidence type="ECO:0000313" key="6">
    <source>
        <dbReference type="Proteomes" id="UP001331936"/>
    </source>
</evidence>
<keyword evidence="6" id="KW-1185">Reference proteome</keyword>
<dbReference type="Proteomes" id="UP001331936">
    <property type="component" value="Unassembled WGS sequence"/>
</dbReference>
<comment type="caution">
    <text evidence="5">The sequence shown here is derived from an EMBL/GenBank/DDBJ whole genome shotgun (WGS) entry which is preliminary data.</text>
</comment>
<dbReference type="InterPro" id="IPR043129">
    <property type="entry name" value="ATPase_NBD"/>
</dbReference>
<feature type="compositionally biased region" description="Polar residues" evidence="4">
    <location>
        <begin position="161"/>
        <end position="173"/>
    </location>
</feature>
<evidence type="ECO:0000256" key="1">
    <source>
        <dbReference type="ARBA" id="ARBA00022741"/>
    </source>
</evidence>
<dbReference type="InterPro" id="IPR013126">
    <property type="entry name" value="Hsp_70_fam"/>
</dbReference>
<keyword evidence="3" id="KW-0143">Chaperone</keyword>
<keyword evidence="1" id="KW-0547">Nucleotide-binding</keyword>
<name>A0ABU7K005_9NOCA</name>
<accession>A0ABU7K005</accession>
<sequence length="181" mass="17693">MESSVSTVREALRAAGIDPSDLSRALLVGGGGSIPLVAEIISSRLGLPVTAAPHPAHTVAHGAALTAAAAASTPARAVVASPVADLPVTVPEPEPELRAVTTGPIRRPAVVAPEPAEPLRSRARKFEVVGAAAAAIAVLAAGGRAIGTAVSDRDASADSANTTGNVAGVSATTGPDEALVD</sequence>
<dbReference type="PANTHER" id="PTHR42749:SF1">
    <property type="entry name" value="CELL SHAPE-DETERMINING PROTEIN MREB"/>
    <property type="match status" value="1"/>
</dbReference>
<dbReference type="PANTHER" id="PTHR42749">
    <property type="entry name" value="CELL SHAPE-DETERMINING PROTEIN MREB"/>
    <property type="match status" value="1"/>
</dbReference>
<evidence type="ECO:0000256" key="3">
    <source>
        <dbReference type="ARBA" id="ARBA00023186"/>
    </source>
</evidence>
<dbReference type="RefSeq" id="WP_330154865.1">
    <property type="nucleotide sequence ID" value="NZ_JAUZMZ010000407.1"/>
</dbReference>
<evidence type="ECO:0000256" key="2">
    <source>
        <dbReference type="ARBA" id="ARBA00022840"/>
    </source>
</evidence>
<feature type="region of interest" description="Disordered" evidence="4">
    <location>
        <begin position="150"/>
        <end position="181"/>
    </location>
</feature>
<protein>
    <submittedName>
        <fullName evidence="5">Hsp70 family protein</fullName>
    </submittedName>
</protein>
<evidence type="ECO:0000313" key="5">
    <source>
        <dbReference type="EMBL" id="MEE2035595.1"/>
    </source>
</evidence>